<gene>
    <name evidence="1" type="ORF">POL68_17025</name>
</gene>
<dbReference type="RefSeq" id="WP_272139387.1">
    <property type="nucleotide sequence ID" value="NZ_JAQNDM010000002.1"/>
</dbReference>
<protein>
    <recommendedName>
        <fullName evidence="3">MetA-pathway of phenol degradation</fullName>
    </recommendedName>
</protein>
<reference evidence="1 2" key="1">
    <citation type="submission" date="2022-11" db="EMBL/GenBank/DDBJ databases">
        <title>Minimal conservation of predation-associated metabolite biosynthetic gene clusters underscores biosynthetic potential of Myxococcota including descriptions for ten novel species: Archangium lansinium sp. nov., Myxococcus landrumus sp. nov., Nannocystis bai.</title>
        <authorList>
            <person name="Ahearne A."/>
            <person name="Stevens C."/>
            <person name="Dowd S."/>
        </authorList>
    </citation>
    <scope>NUCLEOTIDE SEQUENCE [LARGE SCALE GENOMIC DNA]</scope>
    <source>
        <strain evidence="1 2">NCWAL01</strain>
    </source>
</reference>
<comment type="caution">
    <text evidence="1">The sequence shown here is derived from an EMBL/GenBank/DDBJ whole genome shotgun (WGS) entry which is preliminary data.</text>
</comment>
<evidence type="ECO:0000313" key="1">
    <source>
        <dbReference type="EMBL" id="MDC0710183.1"/>
    </source>
</evidence>
<organism evidence="1 2">
    <name type="scientific">Stigmatella ashevillensis</name>
    <dbReference type="NCBI Taxonomy" id="2995309"/>
    <lineage>
        <taxon>Bacteria</taxon>
        <taxon>Pseudomonadati</taxon>
        <taxon>Myxococcota</taxon>
        <taxon>Myxococcia</taxon>
        <taxon>Myxococcales</taxon>
        <taxon>Cystobacterineae</taxon>
        <taxon>Archangiaceae</taxon>
        <taxon>Stigmatella</taxon>
    </lineage>
</organism>
<proteinExistence type="predicted"/>
<dbReference type="EMBL" id="JAQNDM010000002">
    <property type="protein sequence ID" value="MDC0710183.1"/>
    <property type="molecule type" value="Genomic_DNA"/>
</dbReference>
<evidence type="ECO:0000313" key="2">
    <source>
        <dbReference type="Proteomes" id="UP001221838"/>
    </source>
</evidence>
<name>A0ABT5D934_9BACT</name>
<accession>A0ABT5D934</accession>
<sequence length="246" mass="26284">MNSGTNGPVYAIVRDQYTIDLMGALSLLGRFELGMALPITSHHSAPSVSLPPRYPRGVHTTDVGDLRLVPKLQLLSTSVGLRLGVAVPLLLPTSGGKEFLGRDDIAVFPRLLGEWTQTGGVRVLTNVGVNFQPRKQLYNLNVGNELAYGLGAEVPFQLGKHQLAAEATLVGAIGLQETDPEECPLELLASLKHRLTNGFEVHLGGGPGITHGYGTPSFRLFVGLLWTGNGARFHRPRRAAPAPSSS</sequence>
<dbReference type="Proteomes" id="UP001221838">
    <property type="component" value="Unassembled WGS sequence"/>
</dbReference>
<keyword evidence="2" id="KW-1185">Reference proteome</keyword>
<evidence type="ECO:0008006" key="3">
    <source>
        <dbReference type="Google" id="ProtNLM"/>
    </source>
</evidence>